<dbReference type="EMBL" id="JAKMXF010000133">
    <property type="protein sequence ID" value="KAI6656876.1"/>
    <property type="molecule type" value="Genomic_DNA"/>
</dbReference>
<dbReference type="AlphaFoldDB" id="A0AAV7K9B4"/>
<dbReference type="Proteomes" id="UP001165289">
    <property type="component" value="Unassembled WGS sequence"/>
</dbReference>
<name>A0AAV7K9B4_9METZ</name>
<proteinExistence type="predicted"/>
<dbReference type="GO" id="GO:0006355">
    <property type="term" value="P:regulation of DNA-templated transcription"/>
    <property type="evidence" value="ECO:0007669"/>
    <property type="project" value="InterPro"/>
</dbReference>
<protein>
    <submittedName>
        <fullName evidence="1">Uncharacterized protein</fullName>
    </submittedName>
</protein>
<sequence length="105" mass="12854">MNMDTNKPECMKMELPFSNTYVKTTKIRNLRKNLREIGFSEADQLLIMKKRRLLRCKEYVWLYRERQKQIIEELKKQKIKLDLERDSLIFSIEEIKNDIERIGMN</sequence>
<keyword evidence="2" id="KW-1185">Reference proteome</keyword>
<dbReference type="SUPFAM" id="SSF47454">
    <property type="entry name" value="A DNA-binding domain in eukaryotic transcription factors"/>
    <property type="match status" value="1"/>
</dbReference>
<evidence type="ECO:0000313" key="2">
    <source>
        <dbReference type="Proteomes" id="UP001165289"/>
    </source>
</evidence>
<organism evidence="1 2">
    <name type="scientific">Oopsacas minuta</name>
    <dbReference type="NCBI Taxonomy" id="111878"/>
    <lineage>
        <taxon>Eukaryota</taxon>
        <taxon>Metazoa</taxon>
        <taxon>Porifera</taxon>
        <taxon>Hexactinellida</taxon>
        <taxon>Hexasterophora</taxon>
        <taxon>Lyssacinosida</taxon>
        <taxon>Leucopsacidae</taxon>
        <taxon>Oopsacas</taxon>
    </lineage>
</organism>
<dbReference type="GO" id="GO:0003677">
    <property type="term" value="F:DNA binding"/>
    <property type="evidence" value="ECO:0007669"/>
    <property type="project" value="InterPro"/>
</dbReference>
<reference evidence="1 2" key="1">
    <citation type="journal article" date="2023" name="BMC Biol.">
        <title>The compact genome of the sponge Oopsacas minuta (Hexactinellida) is lacking key metazoan core genes.</title>
        <authorList>
            <person name="Santini S."/>
            <person name="Schenkelaars Q."/>
            <person name="Jourda C."/>
            <person name="Duchesne M."/>
            <person name="Belahbib H."/>
            <person name="Rocher C."/>
            <person name="Selva M."/>
            <person name="Riesgo A."/>
            <person name="Vervoort M."/>
            <person name="Leys S.P."/>
            <person name="Kodjabachian L."/>
            <person name="Le Bivic A."/>
            <person name="Borchiellini C."/>
            <person name="Claverie J.M."/>
            <person name="Renard E."/>
        </authorList>
    </citation>
    <scope>NUCLEOTIDE SEQUENCE [LARGE SCALE GENOMIC DNA]</scope>
    <source>
        <strain evidence="1">SPO-2</strain>
    </source>
</reference>
<gene>
    <name evidence="1" type="ORF">LOD99_16179</name>
</gene>
<dbReference type="Gene3D" id="1.20.5.170">
    <property type="match status" value="1"/>
</dbReference>
<comment type="caution">
    <text evidence="1">The sequence shown here is derived from an EMBL/GenBank/DDBJ whole genome shotgun (WGS) entry which is preliminary data.</text>
</comment>
<dbReference type="InterPro" id="IPR008917">
    <property type="entry name" value="TF_DNA-bd_sf"/>
</dbReference>
<accession>A0AAV7K9B4</accession>
<evidence type="ECO:0000313" key="1">
    <source>
        <dbReference type="EMBL" id="KAI6656876.1"/>
    </source>
</evidence>